<accession>A0ABW3SJH8</accession>
<evidence type="ECO:0000313" key="2">
    <source>
        <dbReference type="EMBL" id="MFD1184577.1"/>
    </source>
</evidence>
<dbReference type="RefSeq" id="WP_377521897.1">
    <property type="nucleotide sequence ID" value="NZ_JBHTLD010000001.1"/>
</dbReference>
<keyword evidence="1" id="KW-1133">Transmembrane helix</keyword>
<feature type="transmembrane region" description="Helical" evidence="1">
    <location>
        <begin position="7"/>
        <end position="26"/>
    </location>
</feature>
<dbReference type="Proteomes" id="UP001597094">
    <property type="component" value="Unassembled WGS sequence"/>
</dbReference>
<organism evidence="2 3">
    <name type="scientific">Pontibacter rugosus</name>
    <dbReference type="NCBI Taxonomy" id="1745966"/>
    <lineage>
        <taxon>Bacteria</taxon>
        <taxon>Pseudomonadati</taxon>
        <taxon>Bacteroidota</taxon>
        <taxon>Cytophagia</taxon>
        <taxon>Cytophagales</taxon>
        <taxon>Hymenobacteraceae</taxon>
        <taxon>Pontibacter</taxon>
    </lineage>
</organism>
<comment type="caution">
    <text evidence="2">The sequence shown here is derived from an EMBL/GenBank/DDBJ whole genome shotgun (WGS) entry which is preliminary data.</text>
</comment>
<keyword evidence="3" id="KW-1185">Reference proteome</keyword>
<protein>
    <submittedName>
        <fullName evidence="2">Uncharacterized protein</fullName>
    </submittedName>
</protein>
<name>A0ABW3SJH8_9BACT</name>
<evidence type="ECO:0000256" key="1">
    <source>
        <dbReference type="SAM" id="Phobius"/>
    </source>
</evidence>
<evidence type="ECO:0000313" key="3">
    <source>
        <dbReference type="Proteomes" id="UP001597094"/>
    </source>
</evidence>
<gene>
    <name evidence="2" type="ORF">ACFQ2O_00060</name>
</gene>
<keyword evidence="1" id="KW-0472">Membrane</keyword>
<proteinExistence type="predicted"/>
<sequence>MSKQSINFWVLFAVSIVISAILISVFVKALKIILMAILVLALAPIVFFALRMLIPTKKDENDKLKRRD</sequence>
<feature type="transmembrane region" description="Helical" evidence="1">
    <location>
        <begin position="32"/>
        <end position="54"/>
    </location>
</feature>
<keyword evidence="1" id="KW-0812">Transmembrane</keyword>
<reference evidence="3" key="1">
    <citation type="journal article" date="2019" name="Int. J. Syst. Evol. Microbiol.">
        <title>The Global Catalogue of Microorganisms (GCM) 10K type strain sequencing project: providing services to taxonomists for standard genome sequencing and annotation.</title>
        <authorList>
            <consortium name="The Broad Institute Genomics Platform"/>
            <consortium name="The Broad Institute Genome Sequencing Center for Infectious Disease"/>
            <person name="Wu L."/>
            <person name="Ma J."/>
        </authorList>
    </citation>
    <scope>NUCLEOTIDE SEQUENCE [LARGE SCALE GENOMIC DNA]</scope>
    <source>
        <strain evidence="3">JCM 31319</strain>
    </source>
</reference>
<dbReference type="EMBL" id="JBHTLD010000001">
    <property type="protein sequence ID" value="MFD1184577.1"/>
    <property type="molecule type" value="Genomic_DNA"/>
</dbReference>